<reference evidence="2 3" key="1">
    <citation type="submission" date="2018-01" db="EMBL/GenBank/DDBJ databases">
        <title>Species boundaries and ecological features among Paraburkholderia terrae DSMZ17804T, P. hospita DSMZ17164T and P. caribensis DSMZ13236T.</title>
        <authorList>
            <person name="Pratama A.A."/>
        </authorList>
    </citation>
    <scope>NUCLEOTIDE SEQUENCE [LARGE SCALE GENOMIC DNA]</scope>
    <source>
        <strain evidence="2 3">DSM 17804</strain>
    </source>
</reference>
<dbReference type="KEGG" id="pter:C2L65_26870"/>
<protein>
    <submittedName>
        <fullName evidence="2">Uncharacterized protein</fullName>
    </submittedName>
</protein>
<evidence type="ECO:0000313" key="3">
    <source>
        <dbReference type="Proteomes" id="UP000243502"/>
    </source>
</evidence>
<accession>A0A2I8EV77</accession>
<dbReference type="Proteomes" id="UP000243502">
    <property type="component" value="Chromosome 2"/>
</dbReference>
<dbReference type="EMBL" id="CP026112">
    <property type="protein sequence ID" value="AUT63171.1"/>
    <property type="molecule type" value="Genomic_DNA"/>
</dbReference>
<feature type="region of interest" description="Disordered" evidence="1">
    <location>
        <begin position="52"/>
        <end position="72"/>
    </location>
</feature>
<feature type="compositionally biased region" description="Basic and acidic residues" evidence="1">
    <location>
        <begin position="58"/>
        <end position="72"/>
    </location>
</feature>
<name>A0A2I8EV77_9BURK</name>
<gene>
    <name evidence="2" type="ORF">C2L65_26870</name>
</gene>
<evidence type="ECO:0000313" key="2">
    <source>
        <dbReference type="EMBL" id="AUT63171.1"/>
    </source>
</evidence>
<sequence>MHRITLKRSWRGNELPTVRGQCSATRARFGLRFLLEFEEGQQWCWEMADQRRKRNGKHPLEHSTDRARQARG</sequence>
<proteinExistence type="predicted"/>
<organism evidence="2 3">
    <name type="scientific">Paraburkholderia terrae</name>
    <dbReference type="NCBI Taxonomy" id="311230"/>
    <lineage>
        <taxon>Bacteria</taxon>
        <taxon>Pseudomonadati</taxon>
        <taxon>Pseudomonadota</taxon>
        <taxon>Betaproteobacteria</taxon>
        <taxon>Burkholderiales</taxon>
        <taxon>Burkholderiaceae</taxon>
        <taxon>Paraburkholderia</taxon>
    </lineage>
</organism>
<dbReference type="AlphaFoldDB" id="A0A2I8EV77"/>
<evidence type="ECO:0000256" key="1">
    <source>
        <dbReference type="SAM" id="MobiDB-lite"/>
    </source>
</evidence>